<feature type="region of interest" description="Disordered" evidence="1">
    <location>
        <begin position="19"/>
        <end position="72"/>
    </location>
</feature>
<name>A0A4Z2CK46_SCHJA</name>
<comment type="caution">
    <text evidence="2">The sequence shown here is derived from an EMBL/GenBank/DDBJ whole genome shotgun (WGS) entry which is preliminary data.</text>
</comment>
<evidence type="ECO:0000256" key="1">
    <source>
        <dbReference type="SAM" id="MobiDB-lite"/>
    </source>
</evidence>
<feature type="compositionally biased region" description="Polar residues" evidence="1">
    <location>
        <begin position="38"/>
        <end position="47"/>
    </location>
</feature>
<organism evidence="2 3">
    <name type="scientific">Schistosoma japonicum</name>
    <name type="common">Blood fluke</name>
    <dbReference type="NCBI Taxonomy" id="6182"/>
    <lineage>
        <taxon>Eukaryota</taxon>
        <taxon>Metazoa</taxon>
        <taxon>Spiralia</taxon>
        <taxon>Lophotrochozoa</taxon>
        <taxon>Platyhelminthes</taxon>
        <taxon>Trematoda</taxon>
        <taxon>Digenea</taxon>
        <taxon>Strigeidida</taxon>
        <taxon>Schistosomatoidea</taxon>
        <taxon>Schistosomatidae</taxon>
        <taxon>Schistosoma</taxon>
    </lineage>
</organism>
<evidence type="ECO:0000313" key="2">
    <source>
        <dbReference type="EMBL" id="TNN04615.1"/>
    </source>
</evidence>
<accession>A0A4Z2CK46</accession>
<dbReference type="EMBL" id="SKCS01001294">
    <property type="protein sequence ID" value="TNN04615.1"/>
    <property type="molecule type" value="Genomic_DNA"/>
</dbReference>
<protein>
    <submittedName>
        <fullName evidence="2">Uncharacterized protein</fullName>
    </submittedName>
</protein>
<reference evidence="2 3" key="1">
    <citation type="submission" date="2019-03" db="EMBL/GenBank/DDBJ databases">
        <title>An improved genome assembly of the fluke Schistosoma japonicum.</title>
        <authorList>
            <person name="Hu W."/>
            <person name="Luo F."/>
            <person name="Yin M."/>
            <person name="Mo X."/>
            <person name="Sun C."/>
            <person name="Wu Q."/>
            <person name="Zhu B."/>
            <person name="Xiang M."/>
            <person name="Wang J."/>
            <person name="Wang Y."/>
            <person name="Zhang T."/>
            <person name="Xu B."/>
            <person name="Zheng H."/>
            <person name="Feng Z."/>
        </authorList>
    </citation>
    <scope>NUCLEOTIDE SEQUENCE [LARGE SCALE GENOMIC DNA]</scope>
    <source>
        <strain evidence="2">HuSjv2</strain>
        <tissue evidence="2">Worms</tissue>
    </source>
</reference>
<gene>
    <name evidence="2" type="ORF">EWB00_000877</name>
</gene>
<keyword evidence="3" id="KW-1185">Reference proteome</keyword>
<evidence type="ECO:0000313" key="3">
    <source>
        <dbReference type="Proteomes" id="UP000311919"/>
    </source>
</evidence>
<sequence length="72" mass="7773">MTPTSPLSIPEPLDTYVPRVRKPVTEQSSGCAAARQWSLGTRHSGGTRQEETKSTARTGASRRAVTTVIHLP</sequence>
<proteinExistence type="predicted"/>
<dbReference type="AlphaFoldDB" id="A0A4Z2CK46"/>
<dbReference type="Proteomes" id="UP000311919">
    <property type="component" value="Unassembled WGS sequence"/>
</dbReference>